<dbReference type="Gene3D" id="3.40.50.150">
    <property type="entry name" value="Vaccinia Virus protein VP39"/>
    <property type="match status" value="1"/>
</dbReference>
<dbReference type="EMBL" id="PVZG01000001">
    <property type="protein sequence ID" value="PRY33354.1"/>
    <property type="molecule type" value="Genomic_DNA"/>
</dbReference>
<sequence>MSNDLLNSWGHGARAFALLAAVNRHGWLRFLAEPREQAEVAEFAGLSVERTGDILEALVANGVAGRDGDRYRLAASFAELLDDGAAFDVEAQIEADALRVRQIADIVGTGSAPATEQDALVIARSFGLRPVESARGLIPALLEPMPEVLPAMREGRYLDVGSGVGGFLLNAAVVHPGVRITAVERIPAVAAELSRRAKEAGVEDRVEVRLADARTLDEADAYDAAFWAHAFFPAPTRAESLAAVRRALRPGGWLILQEMVADSSSEAARADFALNRLVAHAQELPFSRPAEELAKEAEAGGFEFVRVVQLPFGRVALLRKP</sequence>
<keyword evidence="2 7" id="KW-0489">Methyltransferase</keyword>
<dbReference type="PANTHER" id="PTHR43667">
    <property type="entry name" value="CYCLOPROPANE-FATTY-ACYL-PHOSPHOLIPID SYNTHASE"/>
    <property type="match status" value="1"/>
</dbReference>
<evidence type="ECO:0000313" key="7">
    <source>
        <dbReference type="EMBL" id="PRY33354.1"/>
    </source>
</evidence>
<dbReference type="SUPFAM" id="SSF53335">
    <property type="entry name" value="S-adenosyl-L-methionine-dependent methyltransferases"/>
    <property type="match status" value="1"/>
</dbReference>
<evidence type="ECO:0000256" key="1">
    <source>
        <dbReference type="ARBA" id="ARBA00010815"/>
    </source>
</evidence>
<reference evidence="7 8" key="1">
    <citation type="submission" date="2018-03" db="EMBL/GenBank/DDBJ databases">
        <title>Genomic Encyclopedia of Archaeal and Bacterial Type Strains, Phase II (KMG-II): from individual species to whole genera.</title>
        <authorList>
            <person name="Goeker M."/>
        </authorList>
    </citation>
    <scope>NUCLEOTIDE SEQUENCE [LARGE SCALE GENOMIC DNA]</scope>
    <source>
        <strain evidence="7 8">DSM 45348</strain>
    </source>
</reference>
<dbReference type="AlphaFoldDB" id="A0A2T0SIW1"/>
<dbReference type="InterPro" id="IPR029063">
    <property type="entry name" value="SAM-dependent_MTases_sf"/>
</dbReference>
<dbReference type="PANTHER" id="PTHR43667:SF1">
    <property type="entry name" value="CYCLOPROPANE-FATTY-ACYL-PHOSPHOLIPID SYNTHASE"/>
    <property type="match status" value="1"/>
</dbReference>
<accession>A0A2T0SIW1</accession>
<evidence type="ECO:0000256" key="5">
    <source>
        <dbReference type="ARBA" id="ARBA00023098"/>
    </source>
</evidence>
<evidence type="ECO:0000259" key="6">
    <source>
        <dbReference type="Pfam" id="PF13649"/>
    </source>
</evidence>
<evidence type="ECO:0000256" key="3">
    <source>
        <dbReference type="ARBA" id="ARBA00022679"/>
    </source>
</evidence>
<keyword evidence="5" id="KW-0443">Lipid metabolism</keyword>
<dbReference type="GO" id="GO:0032259">
    <property type="term" value="P:methylation"/>
    <property type="evidence" value="ECO:0007669"/>
    <property type="project" value="UniProtKB-KW"/>
</dbReference>
<dbReference type="Proteomes" id="UP000239209">
    <property type="component" value="Unassembled WGS sequence"/>
</dbReference>
<keyword evidence="4" id="KW-0949">S-adenosyl-L-methionine</keyword>
<feature type="domain" description="Methyltransferase" evidence="6">
    <location>
        <begin position="158"/>
        <end position="252"/>
    </location>
</feature>
<dbReference type="Gene3D" id="1.10.10.10">
    <property type="entry name" value="Winged helix-like DNA-binding domain superfamily/Winged helix DNA-binding domain"/>
    <property type="match status" value="1"/>
</dbReference>
<protein>
    <submittedName>
        <fullName evidence="7">Methyltransferase family protein</fullName>
    </submittedName>
</protein>
<dbReference type="OrthoDB" id="3289938at2"/>
<dbReference type="Pfam" id="PF13649">
    <property type="entry name" value="Methyltransf_25"/>
    <property type="match status" value="1"/>
</dbReference>
<dbReference type="CDD" id="cd02440">
    <property type="entry name" value="AdoMet_MTases"/>
    <property type="match status" value="1"/>
</dbReference>
<dbReference type="RefSeq" id="WP_106124655.1">
    <property type="nucleotide sequence ID" value="NZ_PVZG01000001.1"/>
</dbReference>
<evidence type="ECO:0000256" key="4">
    <source>
        <dbReference type="ARBA" id="ARBA00022691"/>
    </source>
</evidence>
<dbReference type="GO" id="GO:0008168">
    <property type="term" value="F:methyltransferase activity"/>
    <property type="evidence" value="ECO:0007669"/>
    <property type="project" value="UniProtKB-KW"/>
</dbReference>
<dbReference type="InterPro" id="IPR036388">
    <property type="entry name" value="WH-like_DNA-bd_sf"/>
</dbReference>
<organism evidence="7 8">
    <name type="scientific">Pseudosporangium ferrugineum</name>
    <dbReference type="NCBI Taxonomy" id="439699"/>
    <lineage>
        <taxon>Bacteria</taxon>
        <taxon>Bacillati</taxon>
        <taxon>Actinomycetota</taxon>
        <taxon>Actinomycetes</taxon>
        <taxon>Micromonosporales</taxon>
        <taxon>Micromonosporaceae</taxon>
        <taxon>Pseudosporangium</taxon>
    </lineage>
</organism>
<dbReference type="InterPro" id="IPR041698">
    <property type="entry name" value="Methyltransf_25"/>
</dbReference>
<comment type="similarity">
    <text evidence="1">Belongs to the CFA/CMAS family.</text>
</comment>
<gene>
    <name evidence="7" type="ORF">CLV70_101516</name>
</gene>
<name>A0A2T0SIW1_9ACTN</name>
<keyword evidence="8" id="KW-1185">Reference proteome</keyword>
<evidence type="ECO:0000256" key="2">
    <source>
        <dbReference type="ARBA" id="ARBA00022603"/>
    </source>
</evidence>
<proteinExistence type="inferred from homology"/>
<dbReference type="GO" id="GO:0006629">
    <property type="term" value="P:lipid metabolic process"/>
    <property type="evidence" value="ECO:0007669"/>
    <property type="project" value="UniProtKB-KW"/>
</dbReference>
<evidence type="ECO:0000313" key="8">
    <source>
        <dbReference type="Proteomes" id="UP000239209"/>
    </source>
</evidence>
<keyword evidence="3 7" id="KW-0808">Transferase</keyword>
<dbReference type="InterPro" id="IPR050723">
    <property type="entry name" value="CFA/CMAS"/>
</dbReference>
<comment type="caution">
    <text evidence="7">The sequence shown here is derived from an EMBL/GenBank/DDBJ whole genome shotgun (WGS) entry which is preliminary data.</text>
</comment>